<dbReference type="AlphaFoldDB" id="A0A5C6BWV4"/>
<dbReference type="Proteomes" id="UP000319908">
    <property type="component" value="Unassembled WGS sequence"/>
</dbReference>
<comment type="caution">
    <text evidence="1">The sequence shown here is derived from an EMBL/GenBank/DDBJ whole genome shotgun (WGS) entry which is preliminary data.</text>
</comment>
<accession>A0A5C6BWV4</accession>
<organism evidence="1 2">
    <name type="scientific">Allorhodopirellula heiligendammensis</name>
    <dbReference type="NCBI Taxonomy" id="2714739"/>
    <lineage>
        <taxon>Bacteria</taxon>
        <taxon>Pseudomonadati</taxon>
        <taxon>Planctomycetota</taxon>
        <taxon>Planctomycetia</taxon>
        <taxon>Pirellulales</taxon>
        <taxon>Pirellulaceae</taxon>
        <taxon>Allorhodopirellula</taxon>
    </lineage>
</organism>
<dbReference type="EMBL" id="SJPU01000002">
    <property type="protein sequence ID" value="TWU15756.1"/>
    <property type="molecule type" value="Genomic_DNA"/>
</dbReference>
<sequence>MIVEDFIINALANAENQSEFPGTCRQTQPNSCISRAALKTTGLSLYTVHTLNCWSVRGAPLSTLHLRPKKRTC</sequence>
<proteinExistence type="predicted"/>
<protein>
    <submittedName>
        <fullName evidence="1">Uncharacterized protein</fullName>
    </submittedName>
</protein>
<gene>
    <name evidence="1" type="ORF">Poly21_29580</name>
</gene>
<keyword evidence="2" id="KW-1185">Reference proteome</keyword>
<evidence type="ECO:0000313" key="1">
    <source>
        <dbReference type="EMBL" id="TWU15756.1"/>
    </source>
</evidence>
<reference evidence="1 2" key="1">
    <citation type="journal article" date="2020" name="Antonie Van Leeuwenhoek">
        <title>Rhodopirellula heiligendammensis sp. nov., Rhodopirellula pilleata sp. nov., and Rhodopirellula solitaria sp. nov. isolated from natural or artificial marine surfaces in Northern Germany and California, USA, and emended description of the genus Rhodopirellula.</title>
        <authorList>
            <person name="Kallscheuer N."/>
            <person name="Wiegand S."/>
            <person name="Jogler M."/>
            <person name="Boedeker C."/>
            <person name="Peeters S.H."/>
            <person name="Rast P."/>
            <person name="Heuer A."/>
            <person name="Jetten M.S.M."/>
            <person name="Rohde M."/>
            <person name="Jogler C."/>
        </authorList>
    </citation>
    <scope>NUCLEOTIDE SEQUENCE [LARGE SCALE GENOMIC DNA]</scope>
    <source>
        <strain evidence="1 2">Poly21</strain>
    </source>
</reference>
<evidence type="ECO:0000313" key="2">
    <source>
        <dbReference type="Proteomes" id="UP000319908"/>
    </source>
</evidence>
<name>A0A5C6BWV4_9BACT</name>